<keyword evidence="1" id="KW-0732">Signal</keyword>
<feature type="non-terminal residue" evidence="3">
    <location>
        <position position="1"/>
    </location>
</feature>
<accession>A0A852KY80</accession>
<feature type="signal peptide" evidence="1">
    <location>
        <begin position="1"/>
        <end position="19"/>
    </location>
</feature>
<dbReference type="PANTHER" id="PTHR10157:SF31">
    <property type="entry name" value="DBH-LIKE MONOOXYGENASE PROTEIN 2-RELATED"/>
    <property type="match status" value="1"/>
</dbReference>
<reference evidence="3" key="1">
    <citation type="submission" date="2020-02" db="EMBL/GenBank/DDBJ databases">
        <title>Bird 10,000 Genomes (B10K) Project - Family phase.</title>
        <authorList>
            <person name="Zhang G."/>
        </authorList>
    </citation>
    <scope>NUCLEOTIDE SEQUENCE</scope>
    <source>
        <strain evidence="3">B10K-DU-030-59</strain>
    </source>
</reference>
<dbReference type="GO" id="GO:0006589">
    <property type="term" value="P:octopamine biosynthetic process"/>
    <property type="evidence" value="ECO:0007669"/>
    <property type="project" value="TreeGrafter"/>
</dbReference>
<evidence type="ECO:0000313" key="4">
    <source>
        <dbReference type="Proteomes" id="UP000654395"/>
    </source>
</evidence>
<dbReference type="CDD" id="cd09631">
    <property type="entry name" value="DOMON_DOH"/>
    <property type="match status" value="1"/>
</dbReference>
<protein>
    <submittedName>
        <fullName evidence="3">MOXD2 protein</fullName>
    </submittedName>
</protein>
<sequence length="93" mass="10470">FSKIKIMLSLLFLSCFCSGQPAPLLLHFSSFLDPSNIVCFCWDHDKEQLMTFELQVYTTGWVAFGFSPYDEFPGSDIAMGAVFPNSSIHFSSQ</sequence>
<dbReference type="GO" id="GO:0005507">
    <property type="term" value="F:copper ion binding"/>
    <property type="evidence" value="ECO:0007669"/>
    <property type="project" value="TreeGrafter"/>
</dbReference>
<feature type="chain" id="PRO_5032973664" evidence="1">
    <location>
        <begin position="20"/>
        <end position="93"/>
    </location>
</feature>
<comment type="caution">
    <text evidence="3">The sequence shown here is derived from an EMBL/GenBank/DDBJ whole genome shotgun (WGS) entry which is preliminary data.</text>
</comment>
<name>A0A852KY80_UROIN</name>
<keyword evidence="4" id="KW-1185">Reference proteome</keyword>
<dbReference type="InterPro" id="IPR045266">
    <property type="entry name" value="DOH_DOMON"/>
</dbReference>
<dbReference type="OrthoDB" id="10003276at2759"/>
<dbReference type="GO" id="GO:0042421">
    <property type="term" value="P:norepinephrine biosynthetic process"/>
    <property type="evidence" value="ECO:0007669"/>
    <property type="project" value="TreeGrafter"/>
</dbReference>
<dbReference type="GO" id="GO:0030667">
    <property type="term" value="C:secretory granule membrane"/>
    <property type="evidence" value="ECO:0007669"/>
    <property type="project" value="TreeGrafter"/>
</dbReference>
<feature type="non-terminal residue" evidence="3">
    <location>
        <position position="93"/>
    </location>
</feature>
<dbReference type="AlphaFoldDB" id="A0A852KY80"/>
<evidence type="ECO:0000313" key="3">
    <source>
        <dbReference type="EMBL" id="NXX84411.1"/>
    </source>
</evidence>
<feature type="domain" description="DOMON" evidence="2">
    <location>
        <begin position="36"/>
        <end position="93"/>
    </location>
</feature>
<dbReference type="GO" id="GO:0005615">
    <property type="term" value="C:extracellular space"/>
    <property type="evidence" value="ECO:0007669"/>
    <property type="project" value="TreeGrafter"/>
</dbReference>
<dbReference type="Proteomes" id="UP000654395">
    <property type="component" value="Unassembled WGS sequence"/>
</dbReference>
<organism evidence="3 4">
    <name type="scientific">Urocolius indicus</name>
    <name type="common">Red-faced mousebird</name>
    <name type="synonym">Colius indicus</name>
    <dbReference type="NCBI Taxonomy" id="458196"/>
    <lineage>
        <taxon>Eukaryota</taxon>
        <taxon>Metazoa</taxon>
        <taxon>Chordata</taxon>
        <taxon>Craniata</taxon>
        <taxon>Vertebrata</taxon>
        <taxon>Euteleostomi</taxon>
        <taxon>Archelosauria</taxon>
        <taxon>Archosauria</taxon>
        <taxon>Dinosauria</taxon>
        <taxon>Saurischia</taxon>
        <taxon>Theropoda</taxon>
        <taxon>Coelurosauria</taxon>
        <taxon>Aves</taxon>
        <taxon>Neognathae</taxon>
        <taxon>Neoaves</taxon>
        <taxon>Telluraves</taxon>
        <taxon>Coraciimorphae</taxon>
        <taxon>Coliiformes</taxon>
        <taxon>Coliidae</taxon>
        <taxon>Urocolius</taxon>
    </lineage>
</organism>
<dbReference type="InterPro" id="IPR000945">
    <property type="entry name" value="DBH-like"/>
</dbReference>
<dbReference type="PANTHER" id="PTHR10157">
    <property type="entry name" value="DOPAMINE BETA HYDROXYLASE RELATED"/>
    <property type="match status" value="1"/>
</dbReference>
<gene>
    <name evidence="3" type="primary">Moxd2</name>
    <name evidence="3" type="ORF">UROIND_R15502</name>
</gene>
<dbReference type="InterPro" id="IPR005018">
    <property type="entry name" value="DOMON_domain"/>
</dbReference>
<proteinExistence type="predicted"/>
<evidence type="ECO:0000259" key="2">
    <source>
        <dbReference type="PROSITE" id="PS50836"/>
    </source>
</evidence>
<dbReference type="GO" id="GO:0004500">
    <property type="term" value="F:dopamine beta-monooxygenase activity"/>
    <property type="evidence" value="ECO:0007669"/>
    <property type="project" value="InterPro"/>
</dbReference>
<evidence type="ECO:0000256" key="1">
    <source>
        <dbReference type="SAM" id="SignalP"/>
    </source>
</evidence>
<dbReference type="GO" id="GO:0042420">
    <property type="term" value="P:dopamine catabolic process"/>
    <property type="evidence" value="ECO:0007669"/>
    <property type="project" value="TreeGrafter"/>
</dbReference>
<dbReference type="PROSITE" id="PS50836">
    <property type="entry name" value="DOMON"/>
    <property type="match status" value="1"/>
</dbReference>
<dbReference type="EMBL" id="WBNH01010231">
    <property type="protein sequence ID" value="NXX84411.1"/>
    <property type="molecule type" value="Genomic_DNA"/>
</dbReference>